<dbReference type="InterPro" id="IPR052067">
    <property type="entry name" value="Metal_resp_HTH_trans_reg"/>
</dbReference>
<proteinExistence type="predicted"/>
<evidence type="ECO:0000259" key="4">
    <source>
        <dbReference type="PROSITE" id="PS50995"/>
    </source>
</evidence>
<evidence type="ECO:0000313" key="5">
    <source>
        <dbReference type="EMBL" id="GEQ04308.1"/>
    </source>
</evidence>
<reference evidence="6 7" key="1">
    <citation type="submission" date="2018-06" db="EMBL/GenBank/DDBJ databases">
        <authorList>
            <consortium name="Pathogen Informatics"/>
            <person name="Doyle S."/>
        </authorList>
    </citation>
    <scope>NUCLEOTIDE SEQUENCE [LARGE SCALE GENOMIC DNA]</scope>
    <source>
        <strain evidence="6 7">NCTC12195</strain>
    </source>
</reference>
<evidence type="ECO:0000256" key="1">
    <source>
        <dbReference type="ARBA" id="ARBA00023015"/>
    </source>
</evidence>
<feature type="domain" description="HTH marR-type" evidence="4">
    <location>
        <begin position="1"/>
        <end position="141"/>
    </location>
</feature>
<evidence type="ECO:0000313" key="7">
    <source>
        <dbReference type="Proteomes" id="UP000255277"/>
    </source>
</evidence>
<dbReference type="InterPro" id="IPR036390">
    <property type="entry name" value="WH_DNA-bd_sf"/>
</dbReference>
<sequence length="151" mass="17614">MDKSEQLLNDIKEVYDKIVWLNKPVMEEHLKGYTPTEVHCIDAIDKLNKPNVSKLSKKLFMTRGAISKLTKKLIDKGAIESFRETQNKKEIYFQLTDKGQEVAVLHASLHNKFRERDKPVFDTVTDEAYDVMLDFLSKYNAHLTKEINNRN</sequence>
<dbReference type="PROSITE" id="PS01117">
    <property type="entry name" value="HTH_MARR_1"/>
    <property type="match status" value="1"/>
</dbReference>
<dbReference type="Gene3D" id="1.10.10.10">
    <property type="entry name" value="Winged helix-like DNA-binding domain superfamily/Winged helix DNA-binding domain"/>
    <property type="match status" value="1"/>
</dbReference>
<dbReference type="Proteomes" id="UP000255277">
    <property type="component" value="Unassembled WGS sequence"/>
</dbReference>
<dbReference type="Proteomes" id="UP000321057">
    <property type="component" value="Unassembled WGS sequence"/>
</dbReference>
<protein>
    <submittedName>
        <fullName evidence="5 6">Transcriptional regulator</fullName>
    </submittedName>
</protein>
<dbReference type="GO" id="GO:0003677">
    <property type="term" value="F:DNA binding"/>
    <property type="evidence" value="ECO:0007669"/>
    <property type="project" value="UniProtKB-KW"/>
</dbReference>
<dbReference type="Pfam" id="PF01047">
    <property type="entry name" value="MarR"/>
    <property type="match status" value="1"/>
</dbReference>
<organism evidence="6 7">
    <name type="scientific">Staphylococcus gallinarum</name>
    <dbReference type="NCBI Taxonomy" id="1293"/>
    <lineage>
        <taxon>Bacteria</taxon>
        <taxon>Bacillati</taxon>
        <taxon>Bacillota</taxon>
        <taxon>Bacilli</taxon>
        <taxon>Bacillales</taxon>
        <taxon>Staphylococcaceae</taxon>
        <taxon>Staphylococcus</taxon>
    </lineage>
</organism>
<evidence type="ECO:0000256" key="3">
    <source>
        <dbReference type="ARBA" id="ARBA00023163"/>
    </source>
</evidence>
<dbReference type="GeneID" id="93846079"/>
<dbReference type="STRING" id="1293.SH09_02620"/>
<dbReference type="SUPFAM" id="SSF46785">
    <property type="entry name" value="Winged helix' DNA-binding domain"/>
    <property type="match status" value="1"/>
</dbReference>
<dbReference type="OrthoDB" id="5358347at2"/>
<dbReference type="InterPro" id="IPR023187">
    <property type="entry name" value="Tscrpt_reg_MarR-type_CS"/>
</dbReference>
<reference evidence="5 8" key="2">
    <citation type="submission" date="2019-07" db="EMBL/GenBank/DDBJ databases">
        <title>Whole genome shotgun sequence of Staphylococcus gallinarum NBRC 109767.</title>
        <authorList>
            <person name="Hosoyama A."/>
            <person name="Uohara A."/>
            <person name="Ohji S."/>
            <person name="Ichikawa N."/>
        </authorList>
    </citation>
    <scope>NUCLEOTIDE SEQUENCE [LARGE SCALE GENOMIC DNA]</scope>
    <source>
        <strain evidence="5 8">NBRC 109767</strain>
    </source>
</reference>
<dbReference type="PANTHER" id="PTHR35790:SF4">
    <property type="entry name" value="HTH-TYPE TRANSCRIPTIONAL REGULATOR PCHR"/>
    <property type="match status" value="1"/>
</dbReference>
<dbReference type="EMBL" id="UHDK01000001">
    <property type="protein sequence ID" value="SUM31741.1"/>
    <property type="molecule type" value="Genomic_DNA"/>
</dbReference>
<keyword evidence="3" id="KW-0804">Transcription</keyword>
<keyword evidence="2" id="KW-0238">DNA-binding</keyword>
<evidence type="ECO:0000313" key="6">
    <source>
        <dbReference type="EMBL" id="SUM31741.1"/>
    </source>
</evidence>
<keyword evidence="1" id="KW-0805">Transcription regulation</keyword>
<dbReference type="RefSeq" id="WP_042738067.1">
    <property type="nucleotide sequence ID" value="NZ_BKAX01000001.1"/>
</dbReference>
<dbReference type="InterPro" id="IPR036388">
    <property type="entry name" value="WH-like_DNA-bd_sf"/>
</dbReference>
<accession>A0A0D0SPF3</accession>
<dbReference type="PANTHER" id="PTHR35790">
    <property type="entry name" value="HTH-TYPE TRANSCRIPTIONAL REGULATOR PCHR"/>
    <property type="match status" value="1"/>
</dbReference>
<evidence type="ECO:0000313" key="8">
    <source>
        <dbReference type="Proteomes" id="UP000321057"/>
    </source>
</evidence>
<evidence type="ECO:0000256" key="2">
    <source>
        <dbReference type="ARBA" id="ARBA00023125"/>
    </source>
</evidence>
<dbReference type="EMBL" id="BKAX01000001">
    <property type="protein sequence ID" value="GEQ04308.1"/>
    <property type="molecule type" value="Genomic_DNA"/>
</dbReference>
<name>A0A0D0SPF3_STAGA</name>
<dbReference type="AlphaFoldDB" id="A0A0D0SPF3"/>
<dbReference type="InterPro" id="IPR000835">
    <property type="entry name" value="HTH_MarR-typ"/>
</dbReference>
<dbReference type="GO" id="GO:0003700">
    <property type="term" value="F:DNA-binding transcription factor activity"/>
    <property type="evidence" value="ECO:0007669"/>
    <property type="project" value="InterPro"/>
</dbReference>
<dbReference type="PROSITE" id="PS50995">
    <property type="entry name" value="HTH_MARR_2"/>
    <property type="match status" value="1"/>
</dbReference>
<gene>
    <name evidence="6" type="ORF">NCTC12195_01176</name>
    <name evidence="5" type="ORF">SGA02_01360</name>
</gene>
<dbReference type="SMART" id="SM00347">
    <property type="entry name" value="HTH_MARR"/>
    <property type="match status" value="1"/>
</dbReference>
<keyword evidence="8" id="KW-1185">Reference proteome</keyword>